<gene>
    <name evidence="4" type="primary">orf335</name>
    <name evidence="4" type="ORF">CRPAC_p002</name>
</gene>
<geneLocation type="plastid" evidence="4"/>
<evidence type="ECO:0000256" key="1">
    <source>
        <dbReference type="ARBA" id="ARBA00004229"/>
    </source>
</evidence>
<accession>D2IS63</accession>
<dbReference type="RefSeq" id="YP_003359219.1">
    <property type="nucleotide sequence ID" value="NC_013703.1"/>
</dbReference>
<evidence type="ECO:0000256" key="2">
    <source>
        <dbReference type="ARBA" id="ARBA00022528"/>
    </source>
</evidence>
<proteinExistence type="predicted"/>
<protein>
    <submittedName>
        <fullName evidence="4">Uncharacterized protein</fullName>
    </submittedName>
</protein>
<evidence type="ECO:0000256" key="3">
    <source>
        <dbReference type="ARBA" id="ARBA00022640"/>
    </source>
</evidence>
<organism evidence="4">
    <name type="scientific">Cryptomonas paramaecium</name>
    <dbReference type="NCBI Taxonomy" id="2898"/>
    <lineage>
        <taxon>Eukaryota</taxon>
        <taxon>Cryptophyceae</taxon>
        <taxon>Cryptomonadales</taxon>
        <taxon>Cryptomonadaceae</taxon>
        <taxon>Cryptomonas</taxon>
    </lineage>
</organism>
<keyword evidence="2" id="KW-0150">Chloroplast</keyword>
<comment type="subcellular location">
    <subcellularLocation>
        <location evidence="1">Plastid</location>
        <location evidence="1">Chloroplast</location>
    </subcellularLocation>
</comment>
<dbReference type="PANTHER" id="PTHR33926:SF4">
    <property type="entry name" value="PROTEIN TIC 22, CHLOROPLASTIC"/>
    <property type="match status" value="1"/>
</dbReference>
<dbReference type="Gene3D" id="3.40.1350.100">
    <property type="match status" value="1"/>
</dbReference>
<dbReference type="GO" id="GO:0015031">
    <property type="term" value="P:protein transport"/>
    <property type="evidence" value="ECO:0007669"/>
    <property type="project" value="InterPro"/>
</dbReference>
<dbReference type="PANTHER" id="PTHR33926">
    <property type="entry name" value="PROTEIN TIC 22, CHLOROPLASTIC"/>
    <property type="match status" value="1"/>
</dbReference>
<sequence length="335" mass="39380">MYKEYMNKINILLSMMLSNILSRNANTVLSPEYPGDHRPEVIEKLLSEDVKVKLRREFDHKKPRPKKVQQIKLVENTPRASLSKGKKDPFIESIQTDIGGMLRHVPTYMVTTKEGDIVVSIATVSEDILPDPRTKKPVPQPKKKEREPLLLFFMGKDEAKLYLNKIFNDEPEISEQLGIRITKTTLETFYRVNRDEKCKVDARLISDLEESHFMLSTRRKNEFYTINPKQRYKRNFFQGTPIYILKHTIGPYVNDSQYTLRGRQIYFKWSDALSSWEKSVTSEHMKKNIKPNIEVYNLENLLQEMEEDDEEDFSAYTFMPPIIKNEVPDNPIKKK</sequence>
<reference evidence="4" key="1">
    <citation type="journal article" date="2009" name="Genome Biol. Evol.">
        <title>The complete plastid genome sequence of the secondarily nonphotosynthetic alga Cryptomonas paramecium: reduction, compaction, and accelerated evolutionary rate.</title>
        <authorList>
            <person name="Donaher N."/>
            <person name="Tanifuji G."/>
            <person name="Onodera N.T."/>
            <person name="Malfatti S.A."/>
            <person name="Chain P.S."/>
            <person name="Hara Y."/>
            <person name="Archibald J.M."/>
        </authorList>
    </citation>
    <scope>NUCLEOTIDE SEQUENCE</scope>
    <source>
        <strain evidence="4">CCAP977/2a</strain>
    </source>
</reference>
<dbReference type="GeneID" id="8715155"/>
<dbReference type="EMBL" id="GQ358203">
    <property type="protein sequence ID" value="ACT46755.1"/>
    <property type="molecule type" value="Genomic_DNA"/>
</dbReference>
<name>D2IS63_9CRYP</name>
<dbReference type="AlphaFoldDB" id="D2IS63"/>
<evidence type="ECO:0000313" key="4">
    <source>
        <dbReference type="EMBL" id="ACT46755.1"/>
    </source>
</evidence>
<keyword evidence="3 4" id="KW-0934">Plastid</keyword>
<dbReference type="InterPro" id="IPR007378">
    <property type="entry name" value="Tic22-like"/>
</dbReference>
<dbReference type="GO" id="GO:0009507">
    <property type="term" value="C:chloroplast"/>
    <property type="evidence" value="ECO:0007669"/>
    <property type="project" value="UniProtKB-SubCell"/>
</dbReference>